<dbReference type="PANTHER" id="PTHR11669:SF8">
    <property type="entry name" value="DNA POLYMERASE III SUBUNIT DELTA"/>
    <property type="match status" value="1"/>
</dbReference>
<protein>
    <submittedName>
        <fullName evidence="1">DNA polymerase III delta prime subunit</fullName>
        <ecNumber evidence="1">2.7.7.7</ecNumber>
    </submittedName>
</protein>
<dbReference type="Pfam" id="PF13177">
    <property type="entry name" value="DNA_pol3_delta2"/>
    <property type="match status" value="1"/>
</dbReference>
<dbReference type="GO" id="GO:0003887">
    <property type="term" value="F:DNA-directed DNA polymerase activity"/>
    <property type="evidence" value="ECO:0007669"/>
    <property type="project" value="UniProtKB-EC"/>
</dbReference>
<dbReference type="InterPro" id="IPR050238">
    <property type="entry name" value="DNA_Rep/Repair_Clamp_Loader"/>
</dbReference>
<proteinExistence type="predicted"/>
<dbReference type="GO" id="GO:0006261">
    <property type="term" value="P:DNA-templated DNA replication"/>
    <property type="evidence" value="ECO:0007669"/>
    <property type="project" value="TreeGrafter"/>
</dbReference>
<dbReference type="InterPro" id="IPR027417">
    <property type="entry name" value="P-loop_NTPase"/>
</dbReference>
<dbReference type="EMBL" id="CADCTA010000053">
    <property type="protein sequence ID" value="CAA9232298.1"/>
    <property type="molecule type" value="Genomic_DNA"/>
</dbReference>
<reference evidence="1" key="1">
    <citation type="submission" date="2020-02" db="EMBL/GenBank/DDBJ databases">
        <authorList>
            <person name="Meier V. D."/>
        </authorList>
    </citation>
    <scope>NUCLEOTIDE SEQUENCE</scope>
    <source>
        <strain evidence="1">AVDCRST_MAG42</strain>
    </source>
</reference>
<dbReference type="PANTHER" id="PTHR11669">
    <property type="entry name" value="REPLICATION FACTOR C / DNA POLYMERASE III GAMMA-TAU SUBUNIT"/>
    <property type="match status" value="1"/>
</dbReference>
<evidence type="ECO:0000313" key="1">
    <source>
        <dbReference type="EMBL" id="CAA9232298.1"/>
    </source>
</evidence>
<dbReference type="Gene3D" id="3.40.50.300">
    <property type="entry name" value="P-loop containing nucleotide triphosphate hydrolases"/>
    <property type="match status" value="1"/>
</dbReference>
<dbReference type="SUPFAM" id="SSF52540">
    <property type="entry name" value="P-loop containing nucleoside triphosphate hydrolases"/>
    <property type="match status" value="1"/>
</dbReference>
<dbReference type="EC" id="2.7.7.7" evidence="1"/>
<name>A0A6J4HT63_9BACT</name>
<accession>A0A6J4HT63</accession>
<keyword evidence="1" id="KW-0548">Nucleotidyltransferase</keyword>
<organism evidence="1">
    <name type="scientific">uncultured Chthoniobacterales bacterium</name>
    <dbReference type="NCBI Taxonomy" id="1836801"/>
    <lineage>
        <taxon>Bacteria</taxon>
        <taxon>Pseudomonadati</taxon>
        <taxon>Verrucomicrobiota</taxon>
        <taxon>Spartobacteria</taxon>
        <taxon>Chthoniobacterales</taxon>
        <taxon>environmental samples</taxon>
    </lineage>
</organism>
<keyword evidence="1" id="KW-0808">Transferase</keyword>
<gene>
    <name evidence="1" type="ORF">AVDCRST_MAG42-1196</name>
</gene>
<dbReference type="AlphaFoldDB" id="A0A6J4HT63"/>
<sequence length="323" mass="36112">MAFSPDAAFSYLRRAHDQQRLAHAYLISGAPGTGKRRLASRLANLVNRTEDQDIFVAGTADVYVAQPESKSRRIVVDQIRGLEHSLQMRASDGRRKVAIVSDADRLQTQAANAFLKTLEEPPNDSLLLLLSTLPEALPDTILSRCIPIPLAAPEFTVPSAQEEELVELLRAIKPAEAGGVQSAYRLAQAFQRLLAGVRESIQTENAAALKREEVRYKNTTDGAWLDDREDHFKALTESMYLQRRAQLVEVVFCWWSDVLRASTGIDRHELPAAAAETRAMAATLRMPQILARLRRVEELRDQLGRNIQEALAVEVAFLSIFRF</sequence>